<organism evidence="11 12">
    <name type="scientific">Aplysia californica</name>
    <name type="common">California sea hare</name>
    <dbReference type="NCBI Taxonomy" id="6500"/>
    <lineage>
        <taxon>Eukaryota</taxon>
        <taxon>Metazoa</taxon>
        <taxon>Spiralia</taxon>
        <taxon>Lophotrochozoa</taxon>
        <taxon>Mollusca</taxon>
        <taxon>Gastropoda</taxon>
        <taxon>Heterobranchia</taxon>
        <taxon>Euthyneura</taxon>
        <taxon>Tectipleura</taxon>
        <taxon>Aplysiida</taxon>
        <taxon>Aplysioidea</taxon>
        <taxon>Aplysiidae</taxon>
        <taxon>Aplysia</taxon>
    </lineage>
</organism>
<dbReference type="RefSeq" id="XP_012941684.1">
    <property type="nucleotide sequence ID" value="XM_013086230.2"/>
</dbReference>
<keyword evidence="8 10" id="KW-0333">Golgi apparatus</keyword>
<protein>
    <recommendedName>
        <fullName evidence="10">Hexosyltransferase</fullName>
        <ecNumber evidence="10">2.4.1.-</ecNumber>
    </recommendedName>
</protein>
<dbReference type="PANTHER" id="PTHR11214:SF334">
    <property type="entry name" value="HEXOSYLTRANSFERASE"/>
    <property type="match status" value="1"/>
</dbReference>
<evidence type="ECO:0000313" key="12">
    <source>
        <dbReference type="RefSeq" id="XP_012941684.1"/>
    </source>
</evidence>
<evidence type="ECO:0000256" key="9">
    <source>
        <dbReference type="ARBA" id="ARBA00023136"/>
    </source>
</evidence>
<keyword evidence="5" id="KW-0812">Transmembrane</keyword>
<dbReference type="InterPro" id="IPR002659">
    <property type="entry name" value="Glyco_trans_31"/>
</dbReference>
<name>A0ABM1A6D4_APLCA</name>
<sequence>MMEEDPELNRTLICPPAQPAPSLPDLSRIWKPVPALAEFLATPIVNPHQFKYVHNRQGICQERQTNILFAIPSAPGNFRRRDKVRLSPLGEFVRNNSNMATMLFFLGLPRFVGVKTQEVQKTIDTESKKHNDVIQEDFTDVYKNIRLKAVFMLKWVSTYCFNVTYVIRVDDDVRINVQGVVEAVFRVGRNHKNFVLGNVTKFWKVNRDPLSKYYVSLEEYPGPTYPPLAQGGMLAYPLRTVRLLYEASLRVRAVWLDDVYLTALCAPKVNATLLGDLQFTFVHPKDEPS</sequence>
<dbReference type="Gene3D" id="3.90.550.50">
    <property type="match status" value="1"/>
</dbReference>
<dbReference type="PANTHER" id="PTHR11214">
    <property type="entry name" value="BETA-1,3-N-ACETYLGLUCOSAMINYLTRANSFERASE"/>
    <property type="match status" value="1"/>
</dbReference>
<dbReference type="Pfam" id="PF01762">
    <property type="entry name" value="Galactosyl_T"/>
    <property type="match status" value="1"/>
</dbReference>
<evidence type="ECO:0000256" key="4">
    <source>
        <dbReference type="ARBA" id="ARBA00022679"/>
    </source>
</evidence>
<evidence type="ECO:0000256" key="1">
    <source>
        <dbReference type="ARBA" id="ARBA00004323"/>
    </source>
</evidence>
<keyword evidence="11" id="KW-1185">Reference proteome</keyword>
<dbReference type="EC" id="2.4.1.-" evidence="10"/>
<evidence type="ECO:0000256" key="8">
    <source>
        <dbReference type="ARBA" id="ARBA00023034"/>
    </source>
</evidence>
<evidence type="ECO:0000256" key="3">
    <source>
        <dbReference type="ARBA" id="ARBA00022676"/>
    </source>
</evidence>
<evidence type="ECO:0000256" key="7">
    <source>
        <dbReference type="ARBA" id="ARBA00022989"/>
    </source>
</evidence>
<evidence type="ECO:0000256" key="10">
    <source>
        <dbReference type="RuleBase" id="RU363063"/>
    </source>
</evidence>
<proteinExistence type="inferred from homology"/>
<accession>A0ABM1A6D4</accession>
<reference evidence="12" key="1">
    <citation type="submission" date="2025-08" db="UniProtKB">
        <authorList>
            <consortium name="RefSeq"/>
        </authorList>
    </citation>
    <scope>IDENTIFICATION</scope>
</reference>
<evidence type="ECO:0000256" key="6">
    <source>
        <dbReference type="ARBA" id="ARBA00022968"/>
    </source>
</evidence>
<gene>
    <name evidence="12" type="primary">LOC101855666</name>
</gene>
<evidence type="ECO:0000256" key="5">
    <source>
        <dbReference type="ARBA" id="ARBA00022692"/>
    </source>
</evidence>
<keyword evidence="6" id="KW-0735">Signal-anchor</keyword>
<evidence type="ECO:0000313" key="11">
    <source>
        <dbReference type="Proteomes" id="UP000694888"/>
    </source>
</evidence>
<keyword evidence="4" id="KW-0808">Transferase</keyword>
<keyword evidence="3 10" id="KW-0328">Glycosyltransferase</keyword>
<dbReference type="GeneID" id="101855666"/>
<evidence type="ECO:0000256" key="2">
    <source>
        <dbReference type="ARBA" id="ARBA00008661"/>
    </source>
</evidence>
<dbReference type="Proteomes" id="UP000694888">
    <property type="component" value="Unplaced"/>
</dbReference>
<keyword evidence="9" id="KW-0472">Membrane</keyword>
<keyword evidence="7" id="KW-1133">Transmembrane helix</keyword>
<comment type="subcellular location">
    <subcellularLocation>
        <location evidence="1 10">Golgi apparatus membrane</location>
        <topology evidence="1 10">Single-pass type II membrane protein</topology>
    </subcellularLocation>
</comment>
<comment type="similarity">
    <text evidence="2 10">Belongs to the glycosyltransferase 31 family.</text>
</comment>